<dbReference type="AlphaFoldDB" id="A0A8J7HZ91"/>
<feature type="compositionally biased region" description="Low complexity" evidence="2">
    <location>
        <begin position="9"/>
        <end position="18"/>
    </location>
</feature>
<dbReference type="EMBL" id="JAECZC010000108">
    <property type="protein sequence ID" value="MBH8566970.1"/>
    <property type="molecule type" value="Genomic_DNA"/>
</dbReference>
<proteinExistence type="predicted"/>
<feature type="region of interest" description="Disordered" evidence="2">
    <location>
        <begin position="301"/>
        <end position="338"/>
    </location>
</feature>
<feature type="coiled-coil region" evidence="1">
    <location>
        <begin position="432"/>
        <end position="470"/>
    </location>
</feature>
<name>A0A8J7HZ91_9NOST</name>
<feature type="compositionally biased region" description="Basic and acidic residues" evidence="2">
    <location>
        <begin position="321"/>
        <end position="338"/>
    </location>
</feature>
<evidence type="ECO:0000313" key="5">
    <source>
        <dbReference type="Proteomes" id="UP000632766"/>
    </source>
</evidence>
<feature type="domain" description="eCIS core" evidence="3">
    <location>
        <begin position="169"/>
        <end position="247"/>
    </location>
</feature>
<keyword evidence="5" id="KW-1185">Reference proteome</keyword>
<feature type="region of interest" description="Disordered" evidence="2">
    <location>
        <begin position="95"/>
        <end position="119"/>
    </location>
</feature>
<sequence length="600" mass="68826">MQSHHASQKKFSAQKSKAPTSNFLASRPFAAQAKPEETERSHPTQGYKSTLGDFAILNPDAGRTMPLQFKLAIGVPGDKYEQEADHVAKQVVQRINAPQSPPLQRQEMSEDKKELQRKPELRIQRREIPDDEDELQMKPMLQFKLGQGGMAASPELESSIQRLRGSGQPLSAQIREPMEQAFGGVDFSGVKVHTDSQSDQLNQSIQAKAFTTGQDIFFRQREYNPGSRGGQELIAHELTHVVQQKNQSIIQRVSYEQEDQKVYGQNGQLSQQAAQYRLKHKIKPAQNVATFFYAERNNLKGPASSSDTKASSGHSVKVQYGKKELRTNNSHSEKLLSDQINRKDWPQKIVITQVYTERKACPDKTIDIWSNKRIKGCDSLIHQLEHEQKLQKHDNSNDAPYAMRDDLGIKVTHTFDGSEIEIRKNILTAVQQLKAEENLNELKDLLEDILQEIQDHYEQVKIEIESKFEELTKSELQKQVSKDNDYDDDDQKLRNVEYLDDDGNQEVMDVEHSDDDGNQEVMDVEDWDDDDDEREVMNIKIPEYDIDDYSTDLQTKDITIEKAIEIYENKIIKKIERVIQGTTHSTDLQDVLDKYKWSND</sequence>
<comment type="caution">
    <text evidence="4">The sequence shown here is derived from an EMBL/GenBank/DDBJ whole genome shotgun (WGS) entry which is preliminary data.</text>
</comment>
<dbReference type="Proteomes" id="UP000632766">
    <property type="component" value="Unassembled WGS sequence"/>
</dbReference>
<dbReference type="Pfam" id="PF13699">
    <property type="entry name" value="eCIS_core"/>
    <property type="match status" value="1"/>
</dbReference>
<organism evidence="4 5">
    <name type="scientific">Amazonocrinis nigriterrae CENA67</name>
    <dbReference type="NCBI Taxonomy" id="2794033"/>
    <lineage>
        <taxon>Bacteria</taxon>
        <taxon>Bacillati</taxon>
        <taxon>Cyanobacteriota</taxon>
        <taxon>Cyanophyceae</taxon>
        <taxon>Nostocales</taxon>
        <taxon>Nostocaceae</taxon>
        <taxon>Amazonocrinis</taxon>
        <taxon>Amazonocrinis nigriterrae</taxon>
    </lineage>
</organism>
<dbReference type="InterPro" id="IPR025295">
    <property type="entry name" value="eCIS_core_dom"/>
</dbReference>
<feature type="compositionally biased region" description="Basic and acidic residues" evidence="2">
    <location>
        <begin position="107"/>
        <end position="119"/>
    </location>
</feature>
<feature type="compositionally biased region" description="Polar residues" evidence="2">
    <location>
        <begin position="303"/>
        <end position="314"/>
    </location>
</feature>
<protein>
    <submittedName>
        <fullName evidence="4">DUF4157 domain-containing protein</fullName>
    </submittedName>
</protein>
<reference evidence="4 5" key="1">
    <citation type="journal article" date="2021" name="Int. J. Syst. Evol. Microbiol.">
        <title>Amazonocrinis nigriterrae gen. nov., sp. nov., Atlanticothrix silvestris gen. nov., sp. nov. and Dendronalium phyllosphericum gen. nov., sp. nov., nostocacean cyanobacteria from Brazilian environments.</title>
        <authorList>
            <person name="Alvarenga D.O."/>
            <person name="Andreote A.P.D."/>
            <person name="Branco L.H.Z."/>
            <person name="Delbaje E."/>
            <person name="Cruz R.B."/>
            <person name="Varani A.M."/>
            <person name="Fiore M.F."/>
        </authorList>
    </citation>
    <scope>NUCLEOTIDE SEQUENCE [LARGE SCALE GENOMIC DNA]</scope>
    <source>
        <strain evidence="4 5">CENA67</strain>
    </source>
</reference>
<evidence type="ECO:0000313" key="4">
    <source>
        <dbReference type="EMBL" id="MBH8566970.1"/>
    </source>
</evidence>
<gene>
    <name evidence="4" type="ORF">I8748_33310</name>
</gene>
<evidence type="ECO:0000256" key="1">
    <source>
        <dbReference type="SAM" id="Coils"/>
    </source>
</evidence>
<feature type="region of interest" description="Disordered" evidence="2">
    <location>
        <begin position="1"/>
        <end position="51"/>
    </location>
</feature>
<keyword evidence="1" id="KW-0175">Coiled coil</keyword>
<evidence type="ECO:0000259" key="3">
    <source>
        <dbReference type="Pfam" id="PF13699"/>
    </source>
</evidence>
<dbReference type="RefSeq" id="WP_198128699.1">
    <property type="nucleotide sequence ID" value="NZ_JAECZC010000108.1"/>
</dbReference>
<accession>A0A8J7HZ91</accession>
<evidence type="ECO:0000256" key="2">
    <source>
        <dbReference type="SAM" id="MobiDB-lite"/>
    </source>
</evidence>